<feature type="region of interest" description="Disordered" evidence="1">
    <location>
        <begin position="1"/>
        <end position="58"/>
    </location>
</feature>
<proteinExistence type="predicted"/>
<dbReference type="AlphaFoldDB" id="A0A0A9DDX6"/>
<dbReference type="EMBL" id="GBRH01213007">
    <property type="protein sequence ID" value="JAD84888.1"/>
    <property type="molecule type" value="Transcribed_RNA"/>
</dbReference>
<evidence type="ECO:0000313" key="2">
    <source>
        <dbReference type="EMBL" id="JAD84888.1"/>
    </source>
</evidence>
<name>A0A0A9DDX6_ARUDO</name>
<protein>
    <submittedName>
        <fullName evidence="2">Uncharacterized protein</fullName>
    </submittedName>
</protein>
<reference evidence="2" key="1">
    <citation type="submission" date="2014-09" db="EMBL/GenBank/DDBJ databases">
        <authorList>
            <person name="Magalhaes I.L.F."/>
            <person name="Oliveira U."/>
            <person name="Santos F.R."/>
            <person name="Vidigal T.H.D.A."/>
            <person name="Brescovit A.D."/>
            <person name="Santos A.J."/>
        </authorList>
    </citation>
    <scope>NUCLEOTIDE SEQUENCE</scope>
    <source>
        <tissue evidence="2">Shoot tissue taken approximately 20 cm above the soil surface</tissue>
    </source>
</reference>
<feature type="compositionally biased region" description="Low complexity" evidence="1">
    <location>
        <begin position="33"/>
        <end position="58"/>
    </location>
</feature>
<organism evidence="2">
    <name type="scientific">Arundo donax</name>
    <name type="common">Giant reed</name>
    <name type="synonym">Donax arundinaceus</name>
    <dbReference type="NCBI Taxonomy" id="35708"/>
    <lineage>
        <taxon>Eukaryota</taxon>
        <taxon>Viridiplantae</taxon>
        <taxon>Streptophyta</taxon>
        <taxon>Embryophyta</taxon>
        <taxon>Tracheophyta</taxon>
        <taxon>Spermatophyta</taxon>
        <taxon>Magnoliopsida</taxon>
        <taxon>Liliopsida</taxon>
        <taxon>Poales</taxon>
        <taxon>Poaceae</taxon>
        <taxon>PACMAD clade</taxon>
        <taxon>Arundinoideae</taxon>
        <taxon>Arundineae</taxon>
        <taxon>Arundo</taxon>
    </lineage>
</organism>
<reference evidence="2" key="2">
    <citation type="journal article" date="2015" name="Data Brief">
        <title>Shoot transcriptome of the giant reed, Arundo donax.</title>
        <authorList>
            <person name="Barrero R.A."/>
            <person name="Guerrero F.D."/>
            <person name="Moolhuijzen P."/>
            <person name="Goolsby J.A."/>
            <person name="Tidwell J."/>
            <person name="Bellgard S.E."/>
            <person name="Bellgard M.I."/>
        </authorList>
    </citation>
    <scope>NUCLEOTIDE SEQUENCE</scope>
    <source>
        <tissue evidence="2">Shoot tissue taken approximately 20 cm above the soil surface</tissue>
    </source>
</reference>
<accession>A0A0A9DDX6</accession>
<evidence type="ECO:0000256" key="1">
    <source>
        <dbReference type="SAM" id="MobiDB-lite"/>
    </source>
</evidence>
<sequence>MTTATLFRAAPCSSAHTRRRRALSASPPPTSTPSPGTAPSTSKASKMMLASLAPAPTSSTTSFLPWLLLAKSSSSSVPLPVHKITTPALIVPSLWLPRQRGYLASLSPSIELLRLSSMMS</sequence>